<feature type="transmembrane region" description="Helical" evidence="1">
    <location>
        <begin position="172"/>
        <end position="192"/>
    </location>
</feature>
<feature type="transmembrane region" description="Helical" evidence="1">
    <location>
        <begin position="330"/>
        <end position="353"/>
    </location>
</feature>
<proteinExistence type="predicted"/>
<dbReference type="EMBL" id="SJPS01000002">
    <property type="protein sequence ID" value="TWU28596.1"/>
    <property type="molecule type" value="Genomic_DNA"/>
</dbReference>
<feature type="transmembrane region" description="Helical" evidence="1">
    <location>
        <begin position="411"/>
        <end position="433"/>
    </location>
</feature>
<dbReference type="RefSeq" id="WP_146450232.1">
    <property type="nucleotide sequence ID" value="NZ_SJPS01000002.1"/>
</dbReference>
<feature type="transmembrane region" description="Helical" evidence="1">
    <location>
        <begin position="99"/>
        <end position="125"/>
    </location>
</feature>
<name>A0A5C6D090_9BACT</name>
<accession>A0A5C6D090</accession>
<feature type="transmembrane region" description="Helical" evidence="1">
    <location>
        <begin position="373"/>
        <end position="399"/>
    </location>
</feature>
<feature type="transmembrane region" description="Helical" evidence="1">
    <location>
        <begin position="204"/>
        <end position="224"/>
    </location>
</feature>
<dbReference type="AlphaFoldDB" id="A0A5C6D090"/>
<keyword evidence="3" id="KW-1185">Reference proteome</keyword>
<feature type="transmembrane region" description="Helical" evidence="1">
    <location>
        <begin position="440"/>
        <end position="459"/>
    </location>
</feature>
<organism evidence="2 3">
    <name type="scientific">Bythopirellula polymerisocia</name>
    <dbReference type="NCBI Taxonomy" id="2528003"/>
    <lineage>
        <taxon>Bacteria</taxon>
        <taxon>Pseudomonadati</taxon>
        <taxon>Planctomycetota</taxon>
        <taxon>Planctomycetia</taxon>
        <taxon>Pirellulales</taxon>
        <taxon>Lacipirellulaceae</taxon>
        <taxon>Bythopirellula</taxon>
    </lineage>
</organism>
<feature type="transmembrane region" description="Helical" evidence="1">
    <location>
        <begin position="300"/>
        <end position="318"/>
    </location>
</feature>
<keyword evidence="1" id="KW-0472">Membrane</keyword>
<protein>
    <submittedName>
        <fullName evidence="2">ABC-2 family transporter protein</fullName>
    </submittedName>
</protein>
<evidence type="ECO:0000313" key="2">
    <source>
        <dbReference type="EMBL" id="TWU28596.1"/>
    </source>
</evidence>
<keyword evidence="1" id="KW-0812">Transmembrane</keyword>
<gene>
    <name evidence="2" type="ORF">Pla144_18870</name>
</gene>
<reference evidence="2 3" key="1">
    <citation type="submission" date="2019-02" db="EMBL/GenBank/DDBJ databases">
        <title>Deep-cultivation of Planctomycetes and their phenomic and genomic characterization uncovers novel biology.</title>
        <authorList>
            <person name="Wiegand S."/>
            <person name="Jogler M."/>
            <person name="Boedeker C."/>
            <person name="Pinto D."/>
            <person name="Vollmers J."/>
            <person name="Rivas-Marin E."/>
            <person name="Kohn T."/>
            <person name="Peeters S.H."/>
            <person name="Heuer A."/>
            <person name="Rast P."/>
            <person name="Oberbeckmann S."/>
            <person name="Bunk B."/>
            <person name="Jeske O."/>
            <person name="Meyerdierks A."/>
            <person name="Storesund J.E."/>
            <person name="Kallscheuer N."/>
            <person name="Luecker S."/>
            <person name="Lage O.M."/>
            <person name="Pohl T."/>
            <person name="Merkel B.J."/>
            <person name="Hornburger P."/>
            <person name="Mueller R.-W."/>
            <person name="Bruemmer F."/>
            <person name="Labrenz M."/>
            <person name="Spormann A.M."/>
            <person name="Op Den Camp H."/>
            <person name="Overmann J."/>
            <person name="Amann R."/>
            <person name="Jetten M.S.M."/>
            <person name="Mascher T."/>
            <person name="Medema M.H."/>
            <person name="Devos D.P."/>
            <person name="Kaster A.-K."/>
            <person name="Ovreas L."/>
            <person name="Rohde M."/>
            <person name="Galperin M.Y."/>
            <person name="Jogler C."/>
        </authorList>
    </citation>
    <scope>NUCLEOTIDE SEQUENCE [LARGE SCALE GENOMIC DNA]</scope>
    <source>
        <strain evidence="2 3">Pla144</strain>
    </source>
</reference>
<feature type="transmembrane region" description="Helical" evidence="1">
    <location>
        <begin position="465"/>
        <end position="489"/>
    </location>
</feature>
<evidence type="ECO:0000256" key="1">
    <source>
        <dbReference type="SAM" id="Phobius"/>
    </source>
</evidence>
<comment type="caution">
    <text evidence="2">The sequence shown here is derived from an EMBL/GenBank/DDBJ whole genome shotgun (WGS) entry which is preliminary data.</text>
</comment>
<dbReference type="OrthoDB" id="278798at2"/>
<dbReference type="Proteomes" id="UP000318437">
    <property type="component" value="Unassembled WGS sequence"/>
</dbReference>
<evidence type="ECO:0000313" key="3">
    <source>
        <dbReference type="Proteomes" id="UP000318437"/>
    </source>
</evidence>
<keyword evidence="1" id="KW-1133">Transmembrane helix</keyword>
<feature type="transmembrane region" description="Helical" evidence="1">
    <location>
        <begin position="20"/>
        <end position="40"/>
    </location>
</feature>
<feature type="transmembrane region" description="Helical" evidence="1">
    <location>
        <begin position="47"/>
        <end position="70"/>
    </location>
</feature>
<feature type="transmembrane region" description="Helical" evidence="1">
    <location>
        <begin position="137"/>
        <end position="160"/>
    </location>
</feature>
<sequence>MNSTWKSLLWKEWREQRWRFVALTGLISIPMIFLLGRIAYPAMFRTYFNLVPALIACYVLIAGTLIGMTVSGGENSHNTMRFLQAIPTPAWHKGLTKLIAGWIAALVPIVVMWGVLMATIVWLVDRKTLTHTEDPELFYWILVGLFSGILGLASYLLWIVAGGVNRSDEVRAAAIGFLTCISAWMLFALLMYSADKHSPMWEEILWYLIAALPGGPGIMVGQIAANNSELEWPLVVAVGALSHGAILATYLKRFANVPVTPKRAVGLEFGLSLWKSKNSEPMRFQWLAIAWKQFRETGPLAAMTVAGILVIVPVVHYFNERNGTLADLGFMLTMVSLSAGFFVIIVTGIGLFLEDFAPGVNKFWRSRPASVHLWFVVKYMAGLAVQFVAFGMLVLLGYLLQSSAFAHYEEAIFVTTFTTYALIILYTLALASYCLLRQPIYAAVLTFAIFLGGMMSLDWLFPDPSFSKCAVTAMVLALGIPFTIAWLAVKHDWGWKAGR</sequence>